<proteinExistence type="predicted"/>
<reference evidence="3" key="1">
    <citation type="journal article" date="2013" name="New Phytol.">
        <title>Comparative genomic and transcriptomic analyses reveal the hemibiotrophic stage shift of Colletotrichum fungi.</title>
        <authorList>
            <person name="Gan P."/>
            <person name="Ikeda K."/>
            <person name="Irieda H."/>
            <person name="Narusaka M."/>
            <person name="O'Connell R.J."/>
            <person name="Narusaka Y."/>
            <person name="Takano Y."/>
            <person name="Kubo Y."/>
            <person name="Shirasu K."/>
        </authorList>
    </citation>
    <scope>NUCLEOTIDE SEQUENCE [LARGE SCALE GENOMIC DNA]</scope>
    <source>
        <strain evidence="3">104-T / ATCC 96160 / CBS 514.97 / LARS 414 / MAFF 240422</strain>
    </source>
</reference>
<dbReference type="STRING" id="1213857.A0A484FQL6"/>
<evidence type="ECO:0000313" key="3">
    <source>
        <dbReference type="Proteomes" id="UP000014480"/>
    </source>
</evidence>
<dbReference type="AlphaFoldDB" id="A0A484FQL6"/>
<gene>
    <name evidence="2" type="primary">EXG1-2</name>
    <name evidence="2" type="ORF">Cob_v006903</name>
</gene>
<dbReference type="CDD" id="cd23668">
    <property type="entry name" value="GH55_beta13glucanase-like"/>
    <property type="match status" value="1"/>
</dbReference>
<organism evidence="2 3">
    <name type="scientific">Colletotrichum orbiculare (strain 104-T / ATCC 96160 / CBS 514.97 / LARS 414 / MAFF 240422)</name>
    <name type="common">Cucumber anthracnose fungus</name>
    <name type="synonym">Colletotrichum lagenarium</name>
    <dbReference type="NCBI Taxonomy" id="1213857"/>
    <lineage>
        <taxon>Eukaryota</taxon>
        <taxon>Fungi</taxon>
        <taxon>Dikarya</taxon>
        <taxon>Ascomycota</taxon>
        <taxon>Pezizomycotina</taxon>
        <taxon>Sordariomycetes</taxon>
        <taxon>Hypocreomycetidae</taxon>
        <taxon>Glomerellales</taxon>
        <taxon>Glomerellaceae</taxon>
        <taxon>Colletotrichum</taxon>
        <taxon>Colletotrichum orbiculare species complex</taxon>
    </lineage>
</organism>
<dbReference type="InterPro" id="IPR024535">
    <property type="entry name" value="RHGA/B-epi-like_pectate_lyase"/>
</dbReference>
<dbReference type="PANTHER" id="PTHR33928:SF2">
    <property type="entry name" value="PECTATE LYASE SUPERFAMILY PROTEIN DOMAIN-CONTAINING PROTEIN-RELATED"/>
    <property type="match status" value="1"/>
</dbReference>
<dbReference type="PANTHER" id="PTHR33928">
    <property type="entry name" value="POLYGALACTURONASE QRT3"/>
    <property type="match status" value="1"/>
</dbReference>
<dbReference type="GO" id="GO:0004650">
    <property type="term" value="F:polygalacturonase activity"/>
    <property type="evidence" value="ECO:0007669"/>
    <property type="project" value="InterPro"/>
</dbReference>
<feature type="domain" description="Rhamnogalacturonase A/B/Epimerase-like pectate lyase" evidence="1">
    <location>
        <begin position="102"/>
        <end position="328"/>
    </location>
</feature>
<evidence type="ECO:0000259" key="1">
    <source>
        <dbReference type="Pfam" id="PF12708"/>
    </source>
</evidence>
<comment type="caution">
    <text evidence="2">The sequence shown here is derived from an EMBL/GenBank/DDBJ whole genome shotgun (WGS) entry which is preliminary data.</text>
</comment>
<name>A0A484FQL6_COLOR</name>
<dbReference type="EMBL" id="AMCV02000018">
    <property type="protein sequence ID" value="TDZ19995.1"/>
    <property type="molecule type" value="Genomic_DNA"/>
</dbReference>
<evidence type="ECO:0000313" key="2">
    <source>
        <dbReference type="EMBL" id="TDZ19995.1"/>
    </source>
</evidence>
<dbReference type="InterPro" id="IPR039279">
    <property type="entry name" value="QRT3-like"/>
</dbReference>
<feature type="domain" description="Rhamnogalacturonase A/B/Epimerase-like pectate lyase" evidence="1">
    <location>
        <begin position="456"/>
        <end position="527"/>
    </location>
</feature>
<dbReference type="Gene3D" id="2.160.20.10">
    <property type="entry name" value="Single-stranded right-handed beta-helix, Pectin lyase-like"/>
    <property type="match status" value="2"/>
</dbReference>
<accession>A0A484FQL6</accession>
<sequence length="857" mass="91165">MKTYFGLESRRATSRRTYGVSRRYATLQPDLLSVYNIAVFPSIVVRLIPFLLQPLPVLTQVKMRITAAFWLAAAGLASAYWMEDIKHQGISPYHPDPKYQVFRNVKDFGAKGDGVTDDTAAINLAISAGQRCAPGVCKGETTSPATVYFPSGTYLISSSIVDYFYTQIIGDPTNRPVIKAAANFDTSTSFGLIDGNKYGANGLAWGATNVFFRQIRNLVLDTTAIPASTAALGIHWPSSQATAITNVDFHLAAGPGSQHTGLFIEEGSGGLLNDLTFYGGLYGANLGNQQYTFRNGRFFGCQVAVNQLWDWGWTYKSIHVENCPVGIRIQDNSTSSVTLLDSKFVNVETALRTPREPGITPAAAGTLVLENVAFEKVGTVLQGPRNNTIIQGSASSTVTQGSAMGHIYTPAGPNDFTGSNPSLFRSYPALQTTTANGTRYYERSKPHYESLPASAFLSARSAGAKGDGAADDTLALNNLFNLAASSGKIAFVDAGTYFVSDTVFIPAGSRIVGEALASVIMGGGAKFANITAPHPVVKVGLAGDRGSIEWSDTILATRGAAPGAKVLEYNLNSGQGGGGGGGGEPAGMWDVHIRVGGFAGTKQQLAECAATPNATITATGVNGECIAAWMSMHITKSAGNLFMENCWLWVADHDLEDPGYRQVTVYAGRGLLVESRSGRVWLSASGVEHHTLYQYALVKTRDVYMGQIQSETPYYQPSPPASVPFPRVPGYNDPDFAADCKGRRGNATAGGGSPPCEMAWGLRVLGSRNVVAYGAGLYSFFNDYSTACCQVGAGARCQQRILDIREGGNCGKTEGLEVYNLNVVGATAMVTDEGEDVAFYKDNIAGFTAGIAVYQHV</sequence>
<reference evidence="3" key="2">
    <citation type="journal article" date="2019" name="Mol. Plant Microbe Interact.">
        <title>Genome sequence resources for four phytopathogenic fungi from the Colletotrichum orbiculare species complex.</title>
        <authorList>
            <person name="Gan P."/>
            <person name="Tsushima A."/>
            <person name="Narusaka M."/>
            <person name="Narusaka Y."/>
            <person name="Takano Y."/>
            <person name="Kubo Y."/>
            <person name="Shirasu K."/>
        </authorList>
    </citation>
    <scope>GENOME REANNOTATION</scope>
    <source>
        <strain evidence="3">104-T / ATCC 96160 / CBS 514.97 / LARS 414 / MAFF 240422</strain>
    </source>
</reference>
<dbReference type="Pfam" id="PF12708">
    <property type="entry name" value="Pect-lyase_RHGA_epim"/>
    <property type="match status" value="2"/>
</dbReference>
<protein>
    <submittedName>
        <fullName evidence="2">Glucan 1,3-beta-glucosidase</fullName>
    </submittedName>
</protein>
<dbReference type="OrthoDB" id="1046782at2759"/>
<keyword evidence="3" id="KW-1185">Reference proteome</keyword>
<dbReference type="InterPro" id="IPR012334">
    <property type="entry name" value="Pectin_lyas_fold"/>
</dbReference>
<dbReference type="Proteomes" id="UP000014480">
    <property type="component" value="Unassembled WGS sequence"/>
</dbReference>
<dbReference type="SUPFAM" id="SSF51126">
    <property type="entry name" value="Pectin lyase-like"/>
    <property type="match status" value="2"/>
</dbReference>
<dbReference type="InterPro" id="IPR011050">
    <property type="entry name" value="Pectin_lyase_fold/virulence"/>
</dbReference>